<feature type="compositionally biased region" description="Polar residues" evidence="1">
    <location>
        <begin position="620"/>
        <end position="635"/>
    </location>
</feature>
<sequence>MSSNKDIFNSAVLPVMKKVQHDLEEAKRQEMIKHQSSWHANMLGGIGPDGGMTAIASHNNLIYTIGEWNSKTADDYLKTVNKILLSKGIKVTPEIEQQMIDYLVKQKMPKSTTDYIIKKIQEGNVFSATLSATRTSLEGHIKQEAEKEYNPSSLEKLAGEVSAFVSNAVVTMGQGTIASFIGQTLLSTTANSMDHSQAQQEQYLEEKKKQANKEIAVANKKEVSIPSWMMKQMGISNISEASNEELMKAHEWAYQNALSYRNKIHATVSEGKRAVKASGKSNYISLTEATLQAKRYESFQRLLEDEITNRMNHPQWMMEKMGFKDISQATEKQLHMATQWASGNAKMYRDKIQKAALNGQSTVKASGKDSQMSIDEATARALQYEAFAKAAKAEANNRKVVSPVAYDHIDEAESDEAYRTSNSTNDANTANSTNNENQQSNTPSGDYSGWNNMISEVGFKGSVDTMKNLGLSLANLPEMLIRLFTGQTKNEGLTSGTILPFALIMCGIFSKNPMLKIPLLLLGATNLLNKSTQYVLEKNGLQKEENSSVNYKQYADEPLNQRLKNPQLEGNVLLVDIDNVPRIVTLPPTVVDAYHKGALPLNTLANRILNRADQLAVSESQSLQASEKYESNQVREQSKGLR</sequence>
<dbReference type="Proteomes" id="UP001181239">
    <property type="component" value="Unassembled WGS sequence"/>
</dbReference>
<dbReference type="RefSeq" id="WP_315977049.1">
    <property type="nucleotide sequence ID" value="NZ_JAWDET010000006.1"/>
</dbReference>
<feature type="region of interest" description="Disordered" evidence="1">
    <location>
        <begin position="412"/>
        <end position="449"/>
    </location>
</feature>
<evidence type="ECO:0000313" key="2">
    <source>
        <dbReference type="EMBL" id="MDU0241745.1"/>
    </source>
</evidence>
<dbReference type="EMBL" id="JAWDET010000006">
    <property type="protein sequence ID" value="MDU0241745.1"/>
    <property type="molecule type" value="Genomic_DNA"/>
</dbReference>
<protein>
    <submittedName>
        <fullName evidence="2">Uncharacterized protein</fullName>
    </submittedName>
</protein>
<feature type="compositionally biased region" description="Low complexity" evidence="1">
    <location>
        <begin position="420"/>
        <end position="444"/>
    </location>
</feature>
<evidence type="ECO:0000256" key="1">
    <source>
        <dbReference type="SAM" id="MobiDB-lite"/>
    </source>
</evidence>
<accession>A0AAE4L734</accession>
<gene>
    <name evidence="2" type="ORF">RVH43_14195</name>
</gene>
<dbReference type="AlphaFoldDB" id="A0AAE4L734"/>
<comment type="caution">
    <text evidence="2">The sequence shown here is derived from an EMBL/GenBank/DDBJ whole genome shotgun (WGS) entry which is preliminary data.</text>
</comment>
<feature type="region of interest" description="Disordered" evidence="1">
    <location>
        <begin position="620"/>
        <end position="642"/>
    </location>
</feature>
<proteinExistence type="predicted"/>
<evidence type="ECO:0000313" key="3">
    <source>
        <dbReference type="Proteomes" id="UP001181239"/>
    </source>
</evidence>
<name>A0AAE4L734_PHOVU</name>
<organism evidence="2 3">
    <name type="scientific">Phocaeicola vulgatus</name>
    <name type="common">Bacteroides vulgatus</name>
    <dbReference type="NCBI Taxonomy" id="821"/>
    <lineage>
        <taxon>Bacteria</taxon>
        <taxon>Pseudomonadati</taxon>
        <taxon>Bacteroidota</taxon>
        <taxon>Bacteroidia</taxon>
        <taxon>Bacteroidales</taxon>
        <taxon>Bacteroidaceae</taxon>
        <taxon>Phocaeicola</taxon>
    </lineage>
</organism>
<reference evidence="2" key="1">
    <citation type="submission" date="2023-10" db="EMBL/GenBank/DDBJ databases">
        <title>Genome of Potential pathogenic bacteria in Crohn's disease.</title>
        <authorList>
            <person name="Rodriguez-Palacios A."/>
        </authorList>
    </citation>
    <scope>NUCLEOTIDE SEQUENCE</scope>
    <source>
        <strain evidence="2">CavFT-hAR11</strain>
    </source>
</reference>